<reference evidence="2" key="1">
    <citation type="journal article" date="2022" name="Int. J. Mol. Sci.">
        <title>Draft Genome of Tanacetum Coccineum: Genomic Comparison of Closely Related Tanacetum-Family Plants.</title>
        <authorList>
            <person name="Yamashiro T."/>
            <person name="Shiraishi A."/>
            <person name="Nakayama K."/>
            <person name="Satake H."/>
        </authorList>
    </citation>
    <scope>NUCLEOTIDE SEQUENCE</scope>
</reference>
<organism evidence="2 3">
    <name type="scientific">Tanacetum coccineum</name>
    <dbReference type="NCBI Taxonomy" id="301880"/>
    <lineage>
        <taxon>Eukaryota</taxon>
        <taxon>Viridiplantae</taxon>
        <taxon>Streptophyta</taxon>
        <taxon>Embryophyta</taxon>
        <taxon>Tracheophyta</taxon>
        <taxon>Spermatophyta</taxon>
        <taxon>Magnoliopsida</taxon>
        <taxon>eudicotyledons</taxon>
        <taxon>Gunneridae</taxon>
        <taxon>Pentapetalae</taxon>
        <taxon>asterids</taxon>
        <taxon>campanulids</taxon>
        <taxon>Asterales</taxon>
        <taxon>Asteraceae</taxon>
        <taxon>Asteroideae</taxon>
        <taxon>Anthemideae</taxon>
        <taxon>Anthemidinae</taxon>
        <taxon>Tanacetum</taxon>
    </lineage>
</organism>
<proteinExistence type="predicted"/>
<accession>A0ABQ5GF19</accession>
<dbReference type="Proteomes" id="UP001151760">
    <property type="component" value="Unassembled WGS sequence"/>
</dbReference>
<keyword evidence="3" id="KW-1185">Reference proteome</keyword>
<feature type="compositionally biased region" description="Basic and acidic residues" evidence="1">
    <location>
        <begin position="11"/>
        <end position="20"/>
    </location>
</feature>
<feature type="compositionally biased region" description="Basic residues" evidence="1">
    <location>
        <begin position="1"/>
        <end position="10"/>
    </location>
</feature>
<feature type="region of interest" description="Disordered" evidence="1">
    <location>
        <begin position="1"/>
        <end position="26"/>
    </location>
</feature>
<sequence length="127" mass="14742">MTRGTAKKLTKPLDEPEREFRRRRRASWRQHQNESLAIAGRNLFDDEESCFINSGAEPSVPLKTLWENSLPSSASFQSFEVWAPFPAQPDFQKMCELVVYSVRGMYIPRIEKQKPYSSHQTLLEYSG</sequence>
<gene>
    <name evidence="2" type="ORF">Tco_1033310</name>
</gene>
<evidence type="ECO:0000256" key="1">
    <source>
        <dbReference type="SAM" id="MobiDB-lite"/>
    </source>
</evidence>
<evidence type="ECO:0000313" key="3">
    <source>
        <dbReference type="Proteomes" id="UP001151760"/>
    </source>
</evidence>
<comment type="caution">
    <text evidence="2">The sequence shown here is derived from an EMBL/GenBank/DDBJ whole genome shotgun (WGS) entry which is preliminary data.</text>
</comment>
<name>A0ABQ5GF19_9ASTR</name>
<dbReference type="EMBL" id="BQNB010018405">
    <property type="protein sequence ID" value="GJT74024.1"/>
    <property type="molecule type" value="Genomic_DNA"/>
</dbReference>
<evidence type="ECO:0000313" key="2">
    <source>
        <dbReference type="EMBL" id="GJT74024.1"/>
    </source>
</evidence>
<protein>
    <submittedName>
        <fullName evidence="2">Uncharacterized protein</fullName>
    </submittedName>
</protein>
<reference evidence="2" key="2">
    <citation type="submission" date="2022-01" db="EMBL/GenBank/DDBJ databases">
        <authorList>
            <person name="Yamashiro T."/>
            <person name="Shiraishi A."/>
            <person name="Satake H."/>
            <person name="Nakayama K."/>
        </authorList>
    </citation>
    <scope>NUCLEOTIDE SEQUENCE</scope>
</reference>